<name>A0A423VC95_9PEZI</name>
<dbReference type="Pfam" id="PF00067">
    <property type="entry name" value="p450"/>
    <property type="match status" value="1"/>
</dbReference>
<comment type="caution">
    <text evidence="8">The sequence shown here is derived from an EMBL/GenBank/DDBJ whole genome shotgun (WGS) entry which is preliminary data.</text>
</comment>
<evidence type="ECO:0000256" key="4">
    <source>
        <dbReference type="ARBA" id="ARBA00023004"/>
    </source>
</evidence>
<dbReference type="EMBL" id="LKEB01000117">
    <property type="protein sequence ID" value="ROV88535.1"/>
    <property type="molecule type" value="Genomic_DNA"/>
</dbReference>
<feature type="transmembrane region" description="Helical" evidence="7">
    <location>
        <begin position="6"/>
        <end position="23"/>
    </location>
</feature>
<dbReference type="InterPro" id="IPR053007">
    <property type="entry name" value="CYP450_monoxygenase_sec-met"/>
</dbReference>
<keyword evidence="3 6" id="KW-0479">Metal-binding</keyword>
<sequence>MAPTVAVVFGGLLATYLFLRFLLHVTHDAREPPAIVSGIPFVSPVIGMIREKSRFYLRLRDTYNLPIYTLRLPFSRMYVVNATEIIPMLQRHWRTVSFGAIAADAGALVGISKEGVEIMHQDLQSEHGFTLSWPKYIMSAMGPGKELDAINRKAIEVFAAEVERLRTEGTVTVGLREWSRRVMVTSTTEAVWGPLNPYRDAAVAEAWRLFEAGFLTLSVTPLASFFYPKLFRAREIAAAAMLDYVRKGGHEIASGLVRKRYEHHRGQFGMSLEDFARGELGNTFAVLGNSTPCALWVLWHIFSDEEVLADIRREVSALVRDEYKDGVVTSFVDLASIRTSCPILLSTFQETLRYRAVNPGPRVLLEDVLLDGGILLKKGSMLMIPAPVQHTSVSAWGDDAGEFDYLRFARKPTPGRPKPNRVAFRAFGGGHVLCPGRHFASTEIMALVALLVLQFDVVPLAGKWCEPTLEKSPIHAAFPIPDEDISVEFRPRDPSRKWQVTFSGSDEVVEIVSEDITTAEE</sequence>
<dbReference type="CDD" id="cd11040">
    <property type="entry name" value="CYP7_CYP8-like"/>
    <property type="match status" value="1"/>
</dbReference>
<reference evidence="8 9" key="1">
    <citation type="submission" date="2015-09" db="EMBL/GenBank/DDBJ databases">
        <title>Host preference determinants of Valsa canker pathogens revealed by comparative genomics.</title>
        <authorList>
            <person name="Yin Z."/>
            <person name="Huang L."/>
        </authorList>
    </citation>
    <scope>NUCLEOTIDE SEQUENCE [LARGE SCALE GENOMIC DNA]</scope>
    <source>
        <strain evidence="8 9">SXYLt</strain>
    </source>
</reference>
<keyword evidence="7" id="KW-0812">Transmembrane</keyword>
<dbReference type="InParanoid" id="A0A423VC95"/>
<dbReference type="SUPFAM" id="SSF48264">
    <property type="entry name" value="Cytochrome P450"/>
    <property type="match status" value="1"/>
</dbReference>
<evidence type="ECO:0000256" key="7">
    <source>
        <dbReference type="SAM" id="Phobius"/>
    </source>
</evidence>
<dbReference type="Gene3D" id="1.10.630.10">
    <property type="entry name" value="Cytochrome P450"/>
    <property type="match status" value="1"/>
</dbReference>
<evidence type="ECO:0000313" key="9">
    <source>
        <dbReference type="Proteomes" id="UP000285146"/>
    </source>
</evidence>
<feature type="binding site" description="axial binding residue" evidence="6">
    <location>
        <position position="434"/>
    </location>
    <ligand>
        <name>heme</name>
        <dbReference type="ChEBI" id="CHEBI:30413"/>
    </ligand>
    <ligandPart>
        <name>Fe</name>
        <dbReference type="ChEBI" id="CHEBI:18248"/>
    </ligandPart>
</feature>
<dbReference type="GO" id="GO:0005506">
    <property type="term" value="F:iron ion binding"/>
    <property type="evidence" value="ECO:0007669"/>
    <property type="project" value="InterPro"/>
</dbReference>
<accession>A0A423VC95</accession>
<evidence type="ECO:0000256" key="6">
    <source>
        <dbReference type="PIRSR" id="PIRSR602403-1"/>
    </source>
</evidence>
<keyword evidence="9" id="KW-1185">Reference proteome</keyword>
<dbReference type="InterPro" id="IPR036396">
    <property type="entry name" value="Cyt_P450_sf"/>
</dbReference>
<comment type="cofactor">
    <cofactor evidence="1 6">
        <name>heme</name>
        <dbReference type="ChEBI" id="CHEBI:30413"/>
    </cofactor>
</comment>
<keyword evidence="5" id="KW-0560">Oxidoreductase</keyword>
<keyword evidence="7" id="KW-1133">Transmembrane helix</keyword>
<dbReference type="InterPro" id="IPR002403">
    <property type="entry name" value="Cyt_P450_E_grp-IV"/>
</dbReference>
<protein>
    <recommendedName>
        <fullName evidence="10">Cytochrome P450</fullName>
    </recommendedName>
</protein>
<evidence type="ECO:0000313" key="8">
    <source>
        <dbReference type="EMBL" id="ROV88535.1"/>
    </source>
</evidence>
<organism evidence="8 9">
    <name type="scientific">Cytospora leucostoma</name>
    <dbReference type="NCBI Taxonomy" id="1230097"/>
    <lineage>
        <taxon>Eukaryota</taxon>
        <taxon>Fungi</taxon>
        <taxon>Dikarya</taxon>
        <taxon>Ascomycota</taxon>
        <taxon>Pezizomycotina</taxon>
        <taxon>Sordariomycetes</taxon>
        <taxon>Sordariomycetidae</taxon>
        <taxon>Diaporthales</taxon>
        <taxon>Cytosporaceae</taxon>
        <taxon>Cytospora</taxon>
    </lineage>
</organism>
<evidence type="ECO:0000256" key="2">
    <source>
        <dbReference type="ARBA" id="ARBA00010617"/>
    </source>
</evidence>
<dbReference type="GO" id="GO:0004497">
    <property type="term" value="F:monooxygenase activity"/>
    <property type="evidence" value="ECO:0007669"/>
    <property type="project" value="UniProtKB-KW"/>
</dbReference>
<dbReference type="GO" id="GO:0020037">
    <property type="term" value="F:heme binding"/>
    <property type="evidence" value="ECO:0007669"/>
    <property type="project" value="InterPro"/>
</dbReference>
<dbReference type="PRINTS" id="PR00465">
    <property type="entry name" value="EP450IV"/>
</dbReference>
<keyword evidence="4 6" id="KW-0408">Iron</keyword>
<evidence type="ECO:0008006" key="10">
    <source>
        <dbReference type="Google" id="ProtNLM"/>
    </source>
</evidence>
<keyword evidence="6" id="KW-0349">Heme</keyword>
<proteinExistence type="inferred from homology"/>
<dbReference type="Proteomes" id="UP000285146">
    <property type="component" value="Unassembled WGS sequence"/>
</dbReference>
<dbReference type="GO" id="GO:0016705">
    <property type="term" value="F:oxidoreductase activity, acting on paired donors, with incorporation or reduction of molecular oxygen"/>
    <property type="evidence" value="ECO:0007669"/>
    <property type="project" value="InterPro"/>
</dbReference>
<dbReference type="OrthoDB" id="1470350at2759"/>
<comment type="similarity">
    <text evidence="2">Belongs to the cytochrome P450 family.</text>
</comment>
<evidence type="ECO:0000256" key="5">
    <source>
        <dbReference type="ARBA" id="ARBA00023033"/>
    </source>
</evidence>
<gene>
    <name evidence="8" type="ORF">VPNG_10375</name>
</gene>
<dbReference type="InterPro" id="IPR001128">
    <property type="entry name" value="Cyt_P450"/>
</dbReference>
<dbReference type="PANTHER" id="PTHR47582:SF1">
    <property type="entry name" value="P450, PUTATIVE (EUROFUNG)-RELATED"/>
    <property type="match status" value="1"/>
</dbReference>
<dbReference type="STRING" id="1230097.A0A423VC95"/>
<evidence type="ECO:0000256" key="3">
    <source>
        <dbReference type="ARBA" id="ARBA00022723"/>
    </source>
</evidence>
<evidence type="ECO:0000256" key="1">
    <source>
        <dbReference type="ARBA" id="ARBA00001971"/>
    </source>
</evidence>
<dbReference type="PANTHER" id="PTHR47582">
    <property type="entry name" value="P450, PUTATIVE (EUROFUNG)-RELATED"/>
    <property type="match status" value="1"/>
</dbReference>
<keyword evidence="7" id="KW-0472">Membrane</keyword>
<dbReference type="AlphaFoldDB" id="A0A423VC95"/>
<keyword evidence="5" id="KW-0503">Monooxygenase</keyword>